<dbReference type="InterPro" id="IPR046450">
    <property type="entry name" value="PA_dom_sf"/>
</dbReference>
<dbReference type="PANTHER" id="PTHR10404">
    <property type="entry name" value="N-ACETYLATED-ALPHA-LINKED ACIDIC DIPEPTIDASE"/>
    <property type="match status" value="1"/>
</dbReference>
<evidence type="ECO:0000256" key="8">
    <source>
        <dbReference type="ARBA" id="ARBA00023180"/>
    </source>
</evidence>
<feature type="domain" description="Peptidase M28" evidence="12">
    <location>
        <begin position="387"/>
        <end position="438"/>
    </location>
</feature>
<accession>A0AAD9KAW2</accession>
<evidence type="ECO:0000256" key="4">
    <source>
        <dbReference type="ARBA" id="ARBA00022723"/>
    </source>
</evidence>
<proteinExistence type="inferred from homology"/>
<organism evidence="13 14">
    <name type="scientific">Paralvinella palmiformis</name>
    <dbReference type="NCBI Taxonomy" id="53620"/>
    <lineage>
        <taxon>Eukaryota</taxon>
        <taxon>Metazoa</taxon>
        <taxon>Spiralia</taxon>
        <taxon>Lophotrochozoa</taxon>
        <taxon>Annelida</taxon>
        <taxon>Polychaeta</taxon>
        <taxon>Sedentaria</taxon>
        <taxon>Canalipalpata</taxon>
        <taxon>Terebellida</taxon>
        <taxon>Terebelliformia</taxon>
        <taxon>Alvinellidae</taxon>
        <taxon>Paralvinella</taxon>
    </lineage>
</organism>
<dbReference type="PANTHER" id="PTHR10404:SF77">
    <property type="entry name" value="GLUTAMATE CARBOXYPEPTIDASE 2 HOMOLOG"/>
    <property type="match status" value="1"/>
</dbReference>
<keyword evidence="9" id="KW-1133">Transmembrane helix</keyword>
<evidence type="ECO:0000256" key="6">
    <source>
        <dbReference type="ARBA" id="ARBA00022833"/>
    </source>
</evidence>
<dbReference type="EMBL" id="JAODUP010000030">
    <property type="protein sequence ID" value="KAK2167295.1"/>
    <property type="molecule type" value="Genomic_DNA"/>
</dbReference>
<dbReference type="Pfam" id="PF04253">
    <property type="entry name" value="TFR_dimer"/>
    <property type="match status" value="1"/>
</dbReference>
<dbReference type="InterPro" id="IPR007484">
    <property type="entry name" value="Peptidase_M28"/>
</dbReference>
<comment type="caution">
    <text evidence="13">The sequence shown here is derived from an EMBL/GenBank/DDBJ whole genome shotgun (WGS) entry which is preliminary data.</text>
</comment>
<comment type="cofactor">
    <cofactor evidence="1">
        <name>Zn(2+)</name>
        <dbReference type="ChEBI" id="CHEBI:29105"/>
    </cofactor>
</comment>
<keyword evidence="4" id="KW-0479">Metal-binding</keyword>
<dbReference type="AlphaFoldDB" id="A0AAD9KAW2"/>
<evidence type="ECO:0000313" key="14">
    <source>
        <dbReference type="Proteomes" id="UP001208570"/>
    </source>
</evidence>
<evidence type="ECO:0000259" key="10">
    <source>
        <dbReference type="Pfam" id="PF02225"/>
    </source>
</evidence>
<evidence type="ECO:0000256" key="1">
    <source>
        <dbReference type="ARBA" id="ARBA00001947"/>
    </source>
</evidence>
<dbReference type="Pfam" id="PF02225">
    <property type="entry name" value="PA"/>
    <property type="match status" value="1"/>
</dbReference>
<dbReference type="Gene3D" id="3.50.30.30">
    <property type="match status" value="1"/>
</dbReference>
<evidence type="ECO:0000256" key="2">
    <source>
        <dbReference type="ARBA" id="ARBA00005634"/>
    </source>
</evidence>
<keyword evidence="14" id="KW-1185">Reference proteome</keyword>
<feature type="domain" description="PA" evidence="10">
    <location>
        <begin position="204"/>
        <end position="282"/>
    </location>
</feature>
<dbReference type="GO" id="GO:0006508">
    <property type="term" value="P:proteolysis"/>
    <property type="evidence" value="ECO:0007669"/>
    <property type="project" value="UniProtKB-KW"/>
</dbReference>
<feature type="domain" description="Transferrin receptor-like dimerisation" evidence="11">
    <location>
        <begin position="602"/>
        <end position="724"/>
    </location>
</feature>
<reference evidence="13" key="1">
    <citation type="journal article" date="2023" name="Mol. Biol. Evol.">
        <title>Third-Generation Sequencing Reveals the Adaptive Role of the Epigenome in Three Deep-Sea Polychaetes.</title>
        <authorList>
            <person name="Perez M."/>
            <person name="Aroh O."/>
            <person name="Sun Y."/>
            <person name="Lan Y."/>
            <person name="Juniper S.K."/>
            <person name="Young C.R."/>
            <person name="Angers B."/>
            <person name="Qian P.Y."/>
        </authorList>
    </citation>
    <scope>NUCLEOTIDE SEQUENCE</scope>
    <source>
        <strain evidence="13">P08H-3</strain>
    </source>
</reference>
<protein>
    <submittedName>
        <fullName evidence="13">Uncharacterized protein</fullName>
    </submittedName>
</protein>
<dbReference type="GO" id="GO:0004180">
    <property type="term" value="F:carboxypeptidase activity"/>
    <property type="evidence" value="ECO:0007669"/>
    <property type="project" value="TreeGrafter"/>
</dbReference>
<dbReference type="InterPro" id="IPR036757">
    <property type="entry name" value="TFR-like_dimer_dom_sf"/>
</dbReference>
<feature type="transmembrane region" description="Helical" evidence="9">
    <location>
        <begin position="48"/>
        <end position="69"/>
    </location>
</feature>
<dbReference type="InterPro" id="IPR003137">
    <property type="entry name" value="PA_domain"/>
</dbReference>
<dbReference type="FunFam" id="1.20.930.40:FF:000001">
    <property type="entry name" value="N-acetylated-alpha-linked acidic dipeptidase 2"/>
    <property type="match status" value="1"/>
</dbReference>
<comment type="similarity">
    <text evidence="2">Belongs to the peptidase M28 family. M28B subfamily.</text>
</comment>
<dbReference type="InterPro" id="IPR039373">
    <property type="entry name" value="Peptidase_M28B"/>
</dbReference>
<evidence type="ECO:0000259" key="12">
    <source>
        <dbReference type="Pfam" id="PF04389"/>
    </source>
</evidence>
<dbReference type="SUPFAM" id="SSF53187">
    <property type="entry name" value="Zn-dependent exopeptidases"/>
    <property type="match status" value="1"/>
</dbReference>
<keyword evidence="9" id="KW-0472">Membrane</keyword>
<keyword evidence="5" id="KW-0378">Hydrolase</keyword>
<keyword evidence="8" id="KW-0325">Glycoprotein</keyword>
<dbReference type="Gene3D" id="1.20.930.40">
    <property type="entry name" value="Transferrin receptor-like, dimerisation domain"/>
    <property type="match status" value="1"/>
</dbReference>
<evidence type="ECO:0000256" key="9">
    <source>
        <dbReference type="SAM" id="Phobius"/>
    </source>
</evidence>
<keyword evidence="6" id="KW-0862">Zinc</keyword>
<evidence type="ECO:0000259" key="11">
    <source>
        <dbReference type="Pfam" id="PF04253"/>
    </source>
</evidence>
<dbReference type="Gene3D" id="3.40.630.10">
    <property type="entry name" value="Zn peptidases"/>
    <property type="match status" value="3"/>
</dbReference>
<keyword evidence="9" id="KW-0812">Transmembrane</keyword>
<dbReference type="Pfam" id="PF04389">
    <property type="entry name" value="Peptidase_M28"/>
    <property type="match status" value="1"/>
</dbReference>
<dbReference type="GO" id="GO:0008237">
    <property type="term" value="F:metallopeptidase activity"/>
    <property type="evidence" value="ECO:0007669"/>
    <property type="project" value="UniProtKB-KW"/>
</dbReference>
<evidence type="ECO:0000256" key="7">
    <source>
        <dbReference type="ARBA" id="ARBA00023049"/>
    </source>
</evidence>
<name>A0AAD9KAW2_9ANNE</name>
<dbReference type="FunFam" id="3.50.30.30:FF:000045">
    <property type="entry name" value="Predicted protein"/>
    <property type="match status" value="1"/>
</dbReference>
<sequence>MPAGYHPGIPHSDQAYTKWDADRDEVEVDFKRLDPGQKSSWFSGPKGTVLKILLILVMFLIGLILGYMIRKSVSDPLRLSCPQYTEGYERYSTDISHELQRHISIDNIRNNLRNYTSNVHMTGIHNNNLLCEIIKQQLTDLGLRVSVATYSVLLSYPDWEKPNTVSLMNNTGTVIFQSEYHGPPHTNHPELTTPYLSYSLNGSVTGDLMYANYGEKSDFDYLGSCEGNIVIMRYGKIYRGTKVENAYRCGAAGVILYPDPADVTFHMRSKDDVYPNTWYLPGWASKRGTILKDVIGDPLTSGLPAKDGVYRIPISEADLPKIPAHTVGYDDAEQLMMFLNGKVVQDFLGGMHDNVTYRTGPGYQPPRENWRVKLDVYNEMNSREINNVIGVIKGHEEPDRYVIVGVHYDAWTFGASDSSTGTAILTELANAFSQLTNKGNYSLQVEASPEMKNLILNITHMFSVSDGLHNTLYDQWKERSPDDTLNGPRVNSVRGGSDQAPFIFMLGIPVIWPQYVHDMRTTDVYPAYHTDIDNYDYQSRLIDPRLETTRVYTNLVSELVLQLSSLTRLPLDVRGLASTVSDSFNTLKSYLTQATFKDMKLLEPLHTAIAEFTETAARFHDTFQQVDVSDPIEMRSYNDRAMKLSQSFIYPEGLPNRPQYKNVLFAPSSHDTYSRSTFTGIRDAFVNYQTAINSHQPNAESVWEIVKKQISIATLAVQSASSLLSDESFP</sequence>
<dbReference type="SUPFAM" id="SSF47672">
    <property type="entry name" value="Transferrin receptor-like dimerisation domain"/>
    <property type="match status" value="1"/>
</dbReference>
<evidence type="ECO:0000313" key="13">
    <source>
        <dbReference type="EMBL" id="KAK2167295.1"/>
    </source>
</evidence>
<evidence type="ECO:0000256" key="5">
    <source>
        <dbReference type="ARBA" id="ARBA00022801"/>
    </source>
</evidence>
<evidence type="ECO:0000256" key="3">
    <source>
        <dbReference type="ARBA" id="ARBA00022670"/>
    </source>
</evidence>
<keyword evidence="7" id="KW-0482">Metalloprotease</keyword>
<dbReference type="GO" id="GO:0046872">
    <property type="term" value="F:metal ion binding"/>
    <property type="evidence" value="ECO:0007669"/>
    <property type="project" value="UniProtKB-KW"/>
</dbReference>
<dbReference type="SUPFAM" id="SSF52025">
    <property type="entry name" value="PA domain"/>
    <property type="match status" value="1"/>
</dbReference>
<dbReference type="InterPro" id="IPR007365">
    <property type="entry name" value="TFR-like_dimer_dom"/>
</dbReference>
<keyword evidence="3" id="KW-0645">Protease</keyword>
<gene>
    <name evidence="13" type="ORF">LSH36_30g09031</name>
</gene>
<dbReference type="Proteomes" id="UP001208570">
    <property type="component" value="Unassembled WGS sequence"/>
</dbReference>